<dbReference type="InterPro" id="IPR002885">
    <property type="entry name" value="PPR_rpt"/>
</dbReference>
<feature type="repeat" description="PPR" evidence="3">
    <location>
        <begin position="397"/>
        <end position="431"/>
    </location>
</feature>
<dbReference type="PANTHER" id="PTHR46128">
    <property type="entry name" value="MITOCHONDRIAL GROUP I INTRON SPLICING FACTOR CCM1"/>
    <property type="match status" value="1"/>
</dbReference>
<name>A0AAV9BYZ0_ACOCL</name>
<reference evidence="4" key="1">
    <citation type="journal article" date="2023" name="Nat. Commun.">
        <title>Diploid and tetraploid genomes of Acorus and the evolution of monocots.</title>
        <authorList>
            <person name="Ma L."/>
            <person name="Liu K.W."/>
            <person name="Li Z."/>
            <person name="Hsiao Y.Y."/>
            <person name="Qi Y."/>
            <person name="Fu T."/>
            <person name="Tang G.D."/>
            <person name="Zhang D."/>
            <person name="Sun W.H."/>
            <person name="Liu D.K."/>
            <person name="Li Y."/>
            <person name="Chen G.Z."/>
            <person name="Liu X.D."/>
            <person name="Liao X.Y."/>
            <person name="Jiang Y.T."/>
            <person name="Yu X."/>
            <person name="Hao Y."/>
            <person name="Huang J."/>
            <person name="Zhao X.W."/>
            <person name="Ke S."/>
            <person name="Chen Y.Y."/>
            <person name="Wu W.L."/>
            <person name="Hsu J.L."/>
            <person name="Lin Y.F."/>
            <person name="Huang M.D."/>
            <person name="Li C.Y."/>
            <person name="Huang L."/>
            <person name="Wang Z.W."/>
            <person name="Zhao X."/>
            <person name="Zhong W.Y."/>
            <person name="Peng D.H."/>
            <person name="Ahmad S."/>
            <person name="Lan S."/>
            <person name="Zhang J.S."/>
            <person name="Tsai W.C."/>
            <person name="Van de Peer Y."/>
            <person name="Liu Z.J."/>
        </authorList>
    </citation>
    <scope>NUCLEOTIDE SEQUENCE</scope>
    <source>
        <strain evidence="4">CP</strain>
    </source>
</reference>
<proteinExistence type="inferred from homology"/>
<evidence type="ECO:0000256" key="3">
    <source>
        <dbReference type="PROSITE-ProRule" id="PRU00708"/>
    </source>
</evidence>
<evidence type="ECO:0000256" key="2">
    <source>
        <dbReference type="ARBA" id="ARBA00022737"/>
    </source>
</evidence>
<evidence type="ECO:0000313" key="5">
    <source>
        <dbReference type="Proteomes" id="UP001180020"/>
    </source>
</evidence>
<comment type="caution">
    <text evidence="4">The sequence shown here is derived from an EMBL/GenBank/DDBJ whole genome shotgun (WGS) entry which is preliminary data.</text>
</comment>
<keyword evidence="5" id="KW-1185">Reference proteome</keyword>
<dbReference type="Pfam" id="PF12854">
    <property type="entry name" value="PPR_1"/>
    <property type="match status" value="3"/>
</dbReference>
<protein>
    <submittedName>
        <fullName evidence="4">Pentatricopeptide repeat-containing protein</fullName>
    </submittedName>
</protein>
<feature type="repeat" description="PPR" evidence="3">
    <location>
        <begin position="256"/>
        <end position="290"/>
    </location>
</feature>
<feature type="repeat" description="PPR" evidence="3">
    <location>
        <begin position="221"/>
        <end position="255"/>
    </location>
</feature>
<feature type="repeat" description="PPR" evidence="3">
    <location>
        <begin position="362"/>
        <end position="396"/>
    </location>
</feature>
<dbReference type="Proteomes" id="UP001180020">
    <property type="component" value="Unassembled WGS sequence"/>
</dbReference>
<organism evidence="4 5">
    <name type="scientific">Acorus calamus</name>
    <name type="common">Sweet flag</name>
    <dbReference type="NCBI Taxonomy" id="4465"/>
    <lineage>
        <taxon>Eukaryota</taxon>
        <taxon>Viridiplantae</taxon>
        <taxon>Streptophyta</taxon>
        <taxon>Embryophyta</taxon>
        <taxon>Tracheophyta</taxon>
        <taxon>Spermatophyta</taxon>
        <taxon>Magnoliopsida</taxon>
        <taxon>Liliopsida</taxon>
        <taxon>Acoraceae</taxon>
        <taxon>Acorus</taxon>
    </lineage>
</organism>
<feature type="repeat" description="PPR" evidence="3">
    <location>
        <begin position="572"/>
        <end position="606"/>
    </location>
</feature>
<feature type="repeat" description="PPR" evidence="3">
    <location>
        <begin position="432"/>
        <end position="466"/>
    </location>
</feature>
<accession>A0AAV9BYZ0</accession>
<gene>
    <name evidence="4" type="ORF">QJS10_CPB22g00456</name>
</gene>
<dbReference type="InterPro" id="IPR050872">
    <property type="entry name" value="PPR_P_subfamily"/>
</dbReference>
<dbReference type="PANTHER" id="PTHR46128:SF82">
    <property type="entry name" value="PENTACOTRIPEPTIDE-REPEAT REGION OF PRORP DOMAIN-CONTAINING PROTEIN"/>
    <property type="match status" value="1"/>
</dbReference>
<dbReference type="Gene3D" id="1.25.40.10">
    <property type="entry name" value="Tetratricopeptide repeat domain"/>
    <property type="match status" value="6"/>
</dbReference>
<dbReference type="Pfam" id="PF13812">
    <property type="entry name" value="PPR_3"/>
    <property type="match status" value="1"/>
</dbReference>
<dbReference type="NCBIfam" id="TIGR00756">
    <property type="entry name" value="PPR"/>
    <property type="match status" value="10"/>
</dbReference>
<reference evidence="4" key="2">
    <citation type="submission" date="2023-06" db="EMBL/GenBank/DDBJ databases">
        <authorList>
            <person name="Ma L."/>
            <person name="Liu K.-W."/>
            <person name="Li Z."/>
            <person name="Hsiao Y.-Y."/>
            <person name="Qi Y."/>
            <person name="Fu T."/>
            <person name="Tang G."/>
            <person name="Zhang D."/>
            <person name="Sun W.-H."/>
            <person name="Liu D.-K."/>
            <person name="Li Y."/>
            <person name="Chen G.-Z."/>
            <person name="Liu X.-D."/>
            <person name="Liao X.-Y."/>
            <person name="Jiang Y.-T."/>
            <person name="Yu X."/>
            <person name="Hao Y."/>
            <person name="Huang J."/>
            <person name="Zhao X.-W."/>
            <person name="Ke S."/>
            <person name="Chen Y.-Y."/>
            <person name="Wu W.-L."/>
            <person name="Hsu J.-L."/>
            <person name="Lin Y.-F."/>
            <person name="Huang M.-D."/>
            <person name="Li C.-Y."/>
            <person name="Huang L."/>
            <person name="Wang Z.-W."/>
            <person name="Zhao X."/>
            <person name="Zhong W.-Y."/>
            <person name="Peng D.-H."/>
            <person name="Ahmad S."/>
            <person name="Lan S."/>
            <person name="Zhang J.-S."/>
            <person name="Tsai W.-C."/>
            <person name="Van De Peer Y."/>
            <person name="Liu Z.-J."/>
        </authorList>
    </citation>
    <scope>NUCLEOTIDE SEQUENCE</scope>
    <source>
        <strain evidence="4">CP</strain>
        <tissue evidence="4">Leaves</tissue>
    </source>
</reference>
<feature type="repeat" description="PPR" evidence="3">
    <location>
        <begin position="467"/>
        <end position="501"/>
    </location>
</feature>
<dbReference type="InterPro" id="IPR011990">
    <property type="entry name" value="TPR-like_helical_dom_sf"/>
</dbReference>
<keyword evidence="2" id="KW-0677">Repeat</keyword>
<feature type="repeat" description="PPR" evidence="3">
    <location>
        <begin position="150"/>
        <end position="184"/>
    </location>
</feature>
<comment type="similarity">
    <text evidence="1">Belongs to the PPR family. P subfamily.</text>
</comment>
<dbReference type="EMBL" id="JAUJYO010000022">
    <property type="protein sequence ID" value="KAK1281699.1"/>
    <property type="molecule type" value="Genomic_DNA"/>
</dbReference>
<dbReference type="Pfam" id="PF13041">
    <property type="entry name" value="PPR_2"/>
    <property type="match status" value="3"/>
</dbReference>
<dbReference type="Pfam" id="PF01535">
    <property type="entry name" value="PPR"/>
    <property type="match status" value="2"/>
</dbReference>
<dbReference type="AlphaFoldDB" id="A0AAV9BYZ0"/>
<evidence type="ECO:0000313" key="4">
    <source>
        <dbReference type="EMBL" id="KAK1281699.1"/>
    </source>
</evidence>
<feature type="repeat" description="PPR" evidence="3">
    <location>
        <begin position="291"/>
        <end position="325"/>
    </location>
</feature>
<dbReference type="SUPFAM" id="SSF81901">
    <property type="entry name" value="HCP-like"/>
    <property type="match status" value="1"/>
</dbReference>
<sequence length="800" mass="90442">MRISSSPSFIFRPRFTIPFTSRSRFSSAAITAAIPTEYDPSPFLSAAHPVLPSEVHRILQSTSHIEPPLETLAPRLSRHVITSVLLARPLHPESVRASFLFYAWASRRRCLRSLESHDAMVSIVVRGGSLAFDSAWRVLEETRARGVRVSAPAFNVLVSARARSGSVEETIGWFSRMAEFGIRPTAFTYNTVLRLLIDKRAVPIAVSVFERMIESSDCRPQISTFNILIDGFCKAERFDLAVSMFDEMSKWGLKPGTVTYNTVLRGLCLANQIDSARSLVQTMISNGCDPDNYTWSTLLSGYCRSDRIDEALELLRLLRLQRFELGPFNYSCVIDRLFKKGWFDEALMLYKAVLEIDNVVPDCVLYNVVIKWFSKAGRMVEAFGFFNEMVGRGLVPDVFSYNALIEGLCQVGSLENAYKIFRELPNRRIVPDLTTYTILIHGFCTVGLIGRALELFEELQKRGYTPSVVTYGTLVEGLCKTGRLEDAHFLYRKIEMKGNSPPLSVDKHVKLLCDLGEFIKAYELLRDLDKGRGVAPNILLYNILIAGLCWERKSSEALKLFDQLQIRGLSPDAVTYGTLIDGLQDVGRFEDALGVFEQMVRNGCAPNLKLYIIITKTLCRMHRVLQAIALWLDYISQRSSLSDWEDEAIASLRRDYEMGSIKDVVVGLLDLDRERGNVDCLPYIIWLIGFCHVGRNEEALMIFDVLTMRGIDVTPAGCVWLVKNLCREGKLDSAMRVMLFALKKCFVLVESVGNLLINRLCKRNRRQEALYLVQKMSISGYDMDKYLSKSNKDHLCCDGA</sequence>
<dbReference type="PROSITE" id="PS51375">
    <property type="entry name" value="PPR"/>
    <property type="match status" value="10"/>
</dbReference>
<evidence type="ECO:0000256" key="1">
    <source>
        <dbReference type="ARBA" id="ARBA00007626"/>
    </source>
</evidence>
<feature type="repeat" description="PPR" evidence="3">
    <location>
        <begin position="537"/>
        <end position="571"/>
    </location>
</feature>